<dbReference type="RefSeq" id="WP_138367814.1">
    <property type="nucleotide sequence ID" value="NZ_VCEJ01000005.1"/>
</dbReference>
<organism evidence="3 4">
    <name type="scientific">Dyadobacter luticola</name>
    <dbReference type="NCBI Taxonomy" id="1979387"/>
    <lineage>
        <taxon>Bacteria</taxon>
        <taxon>Pseudomonadati</taxon>
        <taxon>Bacteroidota</taxon>
        <taxon>Cytophagia</taxon>
        <taxon>Cytophagales</taxon>
        <taxon>Spirosomataceae</taxon>
        <taxon>Dyadobacter</taxon>
    </lineage>
</organism>
<sequence length="125" mass="14184">MKIIFGIMVATLIAAESPRQVLLFYTNSGLTKQKSQMAIFDAHQKDMIERDINVQRFPFSGKNLSAWKKWDIDSTASFTFILVGRDGSEKLRSSEVVSAEKLFGLIDAMPMRKNEIKRSRGNNPK</sequence>
<dbReference type="Proteomes" id="UP000306402">
    <property type="component" value="Unassembled WGS sequence"/>
</dbReference>
<keyword evidence="4" id="KW-1185">Reference proteome</keyword>
<proteinExistence type="predicted"/>
<feature type="domain" description="DUF4174" evidence="2">
    <location>
        <begin position="19"/>
        <end position="115"/>
    </location>
</feature>
<reference evidence="3 4" key="1">
    <citation type="submission" date="2019-05" db="EMBL/GenBank/DDBJ databases">
        <authorList>
            <person name="Qu J.-H."/>
        </authorList>
    </citation>
    <scope>NUCLEOTIDE SEQUENCE [LARGE SCALE GENOMIC DNA]</scope>
    <source>
        <strain evidence="3 4">T17</strain>
    </source>
</reference>
<evidence type="ECO:0000256" key="1">
    <source>
        <dbReference type="ARBA" id="ARBA00022729"/>
    </source>
</evidence>
<dbReference type="Pfam" id="PF13778">
    <property type="entry name" value="DUF4174"/>
    <property type="match status" value="1"/>
</dbReference>
<dbReference type="EMBL" id="VCEJ01000005">
    <property type="protein sequence ID" value="TLU99525.1"/>
    <property type="molecule type" value="Genomic_DNA"/>
</dbReference>
<comment type="caution">
    <text evidence="3">The sequence shown here is derived from an EMBL/GenBank/DDBJ whole genome shotgun (WGS) entry which is preliminary data.</text>
</comment>
<evidence type="ECO:0000259" key="2">
    <source>
        <dbReference type="Pfam" id="PF13778"/>
    </source>
</evidence>
<dbReference type="InterPro" id="IPR025232">
    <property type="entry name" value="DUF4174"/>
</dbReference>
<dbReference type="AlphaFoldDB" id="A0A5R9KTA2"/>
<evidence type="ECO:0000313" key="4">
    <source>
        <dbReference type="Proteomes" id="UP000306402"/>
    </source>
</evidence>
<gene>
    <name evidence="3" type="ORF">FEN17_23510</name>
</gene>
<keyword evidence="1" id="KW-0732">Signal</keyword>
<name>A0A5R9KTA2_9BACT</name>
<accession>A0A5R9KTA2</accession>
<evidence type="ECO:0000313" key="3">
    <source>
        <dbReference type="EMBL" id="TLU99525.1"/>
    </source>
</evidence>
<protein>
    <submittedName>
        <fullName evidence="3">DUF4174 domain-containing protein</fullName>
    </submittedName>
</protein>
<dbReference type="OrthoDB" id="7362103at2"/>